<accession>A0A8D8LYX6</accession>
<organism evidence="2">
    <name type="scientific">Cacopsylla melanoneura</name>
    <dbReference type="NCBI Taxonomy" id="428564"/>
    <lineage>
        <taxon>Eukaryota</taxon>
        <taxon>Metazoa</taxon>
        <taxon>Ecdysozoa</taxon>
        <taxon>Arthropoda</taxon>
        <taxon>Hexapoda</taxon>
        <taxon>Insecta</taxon>
        <taxon>Pterygota</taxon>
        <taxon>Neoptera</taxon>
        <taxon>Paraneoptera</taxon>
        <taxon>Hemiptera</taxon>
        <taxon>Sternorrhyncha</taxon>
        <taxon>Psylloidea</taxon>
        <taxon>Psyllidae</taxon>
        <taxon>Psyllinae</taxon>
        <taxon>Cacopsylla</taxon>
    </lineage>
</organism>
<dbReference type="EMBL" id="HBUF01030631">
    <property type="protein sequence ID" value="CAG6614567.1"/>
    <property type="molecule type" value="Transcribed_RNA"/>
</dbReference>
<evidence type="ECO:0000256" key="1">
    <source>
        <dbReference type="SAM" id="MobiDB-lite"/>
    </source>
</evidence>
<protein>
    <submittedName>
        <fullName evidence="2">Uncharacterized protein</fullName>
    </submittedName>
</protein>
<evidence type="ECO:0000313" key="2">
    <source>
        <dbReference type="EMBL" id="CAG6614567.1"/>
    </source>
</evidence>
<feature type="compositionally biased region" description="Basic and acidic residues" evidence="1">
    <location>
        <begin position="1"/>
        <end position="14"/>
    </location>
</feature>
<feature type="compositionally biased region" description="Acidic residues" evidence="1">
    <location>
        <begin position="53"/>
        <end position="63"/>
    </location>
</feature>
<feature type="compositionally biased region" description="Basic residues" evidence="1">
    <location>
        <begin position="15"/>
        <end position="24"/>
    </location>
</feature>
<feature type="compositionally biased region" description="Basic and acidic residues" evidence="1">
    <location>
        <begin position="223"/>
        <end position="234"/>
    </location>
</feature>
<feature type="compositionally biased region" description="Polar residues" evidence="1">
    <location>
        <begin position="73"/>
        <end position="82"/>
    </location>
</feature>
<feature type="compositionally biased region" description="Basic and acidic residues" evidence="1">
    <location>
        <begin position="174"/>
        <end position="201"/>
    </location>
</feature>
<name>A0A8D8LYX6_9HEMI</name>
<dbReference type="AlphaFoldDB" id="A0A8D8LYX6"/>
<feature type="region of interest" description="Disordered" evidence="1">
    <location>
        <begin position="1"/>
        <end position="87"/>
    </location>
</feature>
<feature type="region of interest" description="Disordered" evidence="1">
    <location>
        <begin position="159"/>
        <end position="282"/>
    </location>
</feature>
<reference evidence="2" key="1">
    <citation type="submission" date="2021-05" db="EMBL/GenBank/DDBJ databases">
        <authorList>
            <person name="Alioto T."/>
            <person name="Alioto T."/>
            <person name="Gomez Garrido J."/>
        </authorList>
    </citation>
    <scope>NUCLEOTIDE SEQUENCE</scope>
</reference>
<proteinExistence type="predicted"/>
<sequence>MKSGGREGKEEKEVKNKRKKRRRRRADEEDSSDEEVIPLHYGETTYKCPCISDSEDSGSDSEEQCAASRKGETSVSKAPSTNKESKAWESTCLVRHGSLLEFGCFKFVFSITEHNLVTLGRNSVQYNKPSTTVSVAVNQTTLKPSESSGKQEFNVIESKHTEASKSKCKHTKASKSDCKHTEANKSDCKNTESPSIRHEEACTEQSAVKHTTEPPPSQLNSKKNHETNNNDNQHKSKRSASRNAASGNKKKKKSTKNRNRSNEINASDEGSSTDTCSENEKE</sequence>
<feature type="compositionally biased region" description="Basic residues" evidence="1">
    <location>
        <begin position="248"/>
        <end position="259"/>
    </location>
</feature>
<feature type="compositionally biased region" description="Polar residues" evidence="1">
    <location>
        <begin position="263"/>
        <end position="276"/>
    </location>
</feature>